<keyword evidence="3 8" id="KW-0479">Metal-binding</keyword>
<dbReference type="GO" id="GO:0006270">
    <property type="term" value="P:DNA replication initiation"/>
    <property type="evidence" value="ECO:0007669"/>
    <property type="project" value="TreeGrafter"/>
</dbReference>
<dbReference type="GO" id="GO:0006302">
    <property type="term" value="P:double-strand break repair"/>
    <property type="evidence" value="ECO:0007669"/>
    <property type="project" value="InterPro"/>
</dbReference>
<evidence type="ECO:0000256" key="1">
    <source>
        <dbReference type="ARBA" id="ARBA00022515"/>
    </source>
</evidence>
<evidence type="ECO:0000313" key="10">
    <source>
        <dbReference type="EMBL" id="CEP25982.1"/>
    </source>
</evidence>
<evidence type="ECO:0000256" key="8">
    <source>
        <dbReference type="HAMAP-Rule" id="MF_00983"/>
    </source>
</evidence>
<keyword evidence="5 8" id="KW-0862">Zinc</keyword>
<comment type="function">
    <text evidence="8">Initiates the restart of stalled replication forks, which reloads the replicative helicase on sites other than the origin of replication. Recognizes and binds to abandoned replication forks and remodels them to uncover a helicase loading site. Promotes assembly of the primosome at these replication forks.</text>
</comment>
<feature type="domain" description="Primosomal protein N' 3' DNA-binding" evidence="9">
    <location>
        <begin position="26"/>
        <end position="117"/>
    </location>
</feature>
<name>A0A0B7NYN7_PROFF</name>
<comment type="subunit">
    <text evidence="8">Component of the replication restart primosome.</text>
</comment>
<keyword evidence="2 8" id="KW-0235">DNA replication</keyword>
<comment type="similarity">
    <text evidence="8">Belongs to the helicase family. PriA subfamily.</text>
</comment>
<dbReference type="InterPro" id="IPR027417">
    <property type="entry name" value="P-loop_NTPase"/>
</dbReference>
<reference evidence="10" key="1">
    <citation type="submission" date="2014-08" db="EMBL/GenBank/DDBJ databases">
        <authorList>
            <person name="Falentin Helene"/>
        </authorList>
    </citation>
    <scope>NUCLEOTIDE SEQUENCE</scope>
</reference>
<feature type="binding site" evidence="8">
    <location>
        <position position="405"/>
    </location>
    <ligand>
        <name>Zn(2+)</name>
        <dbReference type="ChEBI" id="CHEBI:29105"/>
        <label>2</label>
    </ligand>
</feature>
<accession>A0A0B7NYN7</accession>
<organism evidence="10">
    <name type="scientific">Propionibacterium freudenreichii subsp. freudenreichii</name>
    <dbReference type="NCBI Taxonomy" id="66712"/>
    <lineage>
        <taxon>Bacteria</taxon>
        <taxon>Bacillati</taxon>
        <taxon>Actinomycetota</taxon>
        <taxon>Actinomycetes</taxon>
        <taxon>Propionibacteriales</taxon>
        <taxon>Propionibacteriaceae</taxon>
        <taxon>Propionibacterium</taxon>
    </lineage>
</organism>
<sequence length="673" mass="72476">MMTIQQPDGGAGTHPGIARLALDVYLPHLDRFFDYSIPDRLAQQVQLGCRVRARFAGRMANGFVVGLPARAEVDKLSPLDRVISPEPVLLAQQVPLLRAVADHYAGTFADVMRLAVPPRHAATEAAEQNPWPAPDAREVPGGGLTEVDDGRRFLDAVGQSRPVRAHWCALPRWRSDESGLDDWTRGFVQAVGAAVGAGHGALVIVPDVDQVRRMRDVLRAVLGPGCVAELHSELGPAARYRNYLAVSRGQARVLVGTRGASYAPVHDLGVICLWDDGDDLLSEPRAPYPHARDVAALRAAQESCALLFGSYARTAEMQAWVSTGWLVPLGLAPARTRRLAPPVRAAIDSDIDLQRDPMAAAARVPKEAFETIRTGLLSGPVLVQVPRAGYLVALSCQRCRTPVRCPTCGGPVGADRLGAGQRRLTCRWCGRSLNNWSCPVCGSRELRAPVVGSQRTAEELGRAFPSFRLVSSSAQKVVDQVGATPALVVATPGAEPRPEAGYSAAVLLDAGLMLTRADLRAAEESYRRWLTVVSLVRSGDQGGTVSVVGPAEERTVQALVRLDPAGFAERELSDRQAAGFPPAVRMVAVEADEKTLADFRSVVEWPSDAQELGPVPIADSTPGSTEQLWRLMVRIDRTMGGELIVAARRALSIRSARKRPGAVRVRVDPIELF</sequence>
<evidence type="ECO:0000256" key="5">
    <source>
        <dbReference type="ARBA" id="ARBA00022833"/>
    </source>
</evidence>
<dbReference type="GO" id="GO:0005524">
    <property type="term" value="F:ATP binding"/>
    <property type="evidence" value="ECO:0007669"/>
    <property type="project" value="UniProtKB-UniRule"/>
</dbReference>
<protein>
    <recommendedName>
        <fullName evidence="8">Probable replication restart protein PriA</fullName>
    </recommendedName>
    <alternativeName>
        <fullName evidence="8">Putative ATP-dependent DNA helicase PriA</fullName>
    </alternativeName>
</protein>
<dbReference type="GO" id="GO:0016787">
    <property type="term" value="F:hydrolase activity"/>
    <property type="evidence" value="ECO:0007669"/>
    <property type="project" value="UniProtKB-KW"/>
</dbReference>
<dbReference type="HAMAP" id="MF_00983">
    <property type="entry name" value="PriA"/>
    <property type="match status" value="1"/>
</dbReference>
<dbReference type="GO" id="GO:1990077">
    <property type="term" value="C:primosome complex"/>
    <property type="evidence" value="ECO:0007669"/>
    <property type="project" value="UniProtKB-UniRule"/>
</dbReference>
<feature type="binding site" evidence="8">
    <location>
        <position position="408"/>
    </location>
    <ligand>
        <name>Zn(2+)</name>
        <dbReference type="ChEBI" id="CHEBI:29105"/>
        <label>2</label>
    </ligand>
</feature>
<dbReference type="GO" id="GO:0003677">
    <property type="term" value="F:DNA binding"/>
    <property type="evidence" value="ECO:0007669"/>
    <property type="project" value="UniProtKB-UniRule"/>
</dbReference>
<dbReference type="PANTHER" id="PTHR30580:SF0">
    <property type="entry name" value="PRIMOSOMAL PROTEIN N"/>
    <property type="match status" value="1"/>
</dbReference>
<dbReference type="PANTHER" id="PTHR30580">
    <property type="entry name" value="PRIMOSOMAL PROTEIN N"/>
    <property type="match status" value="1"/>
</dbReference>
<feature type="binding site" evidence="8">
    <location>
        <position position="441"/>
    </location>
    <ligand>
        <name>Zn(2+)</name>
        <dbReference type="ChEBI" id="CHEBI:29105"/>
        <label>1</label>
    </ligand>
</feature>
<dbReference type="InterPro" id="IPR041222">
    <property type="entry name" value="PriA_3primeBD"/>
</dbReference>
<dbReference type="Gene3D" id="3.40.1440.60">
    <property type="entry name" value="PriA, 3(prime) DNA-binding domain"/>
    <property type="match status" value="1"/>
</dbReference>
<feature type="binding site" evidence="8">
    <location>
        <position position="399"/>
    </location>
    <ligand>
        <name>Zn(2+)</name>
        <dbReference type="ChEBI" id="CHEBI:29105"/>
        <label>1</label>
    </ligand>
</feature>
<dbReference type="InterPro" id="IPR005259">
    <property type="entry name" value="PriA"/>
</dbReference>
<feature type="binding site" evidence="8">
    <location>
        <position position="396"/>
    </location>
    <ligand>
        <name>Zn(2+)</name>
        <dbReference type="ChEBI" id="CHEBI:29105"/>
        <label>1</label>
    </ligand>
</feature>
<proteinExistence type="inferred from homology"/>
<comment type="caution">
    <text evidence="8">As this protein does not have any detectable helicase domains, it probably does not have helicase activity.</text>
</comment>
<feature type="binding site" evidence="8">
    <location>
        <position position="429"/>
    </location>
    <ligand>
        <name>Zn(2+)</name>
        <dbReference type="ChEBI" id="CHEBI:29105"/>
        <label>2</label>
    </ligand>
</feature>
<evidence type="ECO:0000256" key="7">
    <source>
        <dbReference type="ARBA" id="ARBA00023125"/>
    </source>
</evidence>
<keyword evidence="4 8" id="KW-0547">Nucleotide-binding</keyword>
<dbReference type="InterPro" id="IPR042115">
    <property type="entry name" value="PriA_3primeBD_sf"/>
</dbReference>
<feature type="binding site" evidence="8">
    <location>
        <position position="426"/>
    </location>
    <ligand>
        <name>Zn(2+)</name>
        <dbReference type="ChEBI" id="CHEBI:29105"/>
        <label>2</label>
    </ligand>
</feature>
<evidence type="ECO:0000256" key="6">
    <source>
        <dbReference type="ARBA" id="ARBA00022840"/>
    </source>
</evidence>
<keyword evidence="1 8" id="KW-0639">Primosome</keyword>
<dbReference type="AlphaFoldDB" id="A0A0B7NYN7"/>
<dbReference type="Gene3D" id="3.40.50.300">
    <property type="entry name" value="P-loop containing nucleotide triphosphate hydrolases"/>
    <property type="match status" value="1"/>
</dbReference>
<dbReference type="GO" id="GO:0008270">
    <property type="term" value="F:zinc ion binding"/>
    <property type="evidence" value="ECO:0007669"/>
    <property type="project" value="UniProtKB-UniRule"/>
</dbReference>
<dbReference type="SUPFAM" id="SSF52540">
    <property type="entry name" value="P-loop containing nucleoside triphosphate hydrolases"/>
    <property type="match status" value="1"/>
</dbReference>
<comment type="cofactor">
    <cofactor evidence="8">
        <name>Zn(2+)</name>
        <dbReference type="ChEBI" id="CHEBI:29105"/>
    </cofactor>
    <text evidence="8">Binds 2 zinc ions per subunit.</text>
</comment>
<gene>
    <name evidence="8 10" type="primary">priA</name>
    <name evidence="10" type="ORF">PFCIRM138_03390</name>
</gene>
<dbReference type="Pfam" id="PF17764">
    <property type="entry name" value="PriA_3primeBD"/>
    <property type="match status" value="1"/>
</dbReference>
<evidence type="ECO:0000256" key="3">
    <source>
        <dbReference type="ARBA" id="ARBA00022723"/>
    </source>
</evidence>
<dbReference type="EMBL" id="LM676387">
    <property type="protein sequence ID" value="CEP25982.1"/>
    <property type="molecule type" value="Genomic_DNA"/>
</dbReference>
<keyword evidence="6 8" id="KW-0067">ATP-binding</keyword>
<evidence type="ECO:0000256" key="4">
    <source>
        <dbReference type="ARBA" id="ARBA00022741"/>
    </source>
</evidence>
<dbReference type="GO" id="GO:0006310">
    <property type="term" value="P:DNA recombination"/>
    <property type="evidence" value="ECO:0007669"/>
    <property type="project" value="InterPro"/>
</dbReference>
<dbReference type="GO" id="GO:0006269">
    <property type="term" value="P:DNA replication, synthesis of primer"/>
    <property type="evidence" value="ECO:0007669"/>
    <property type="project" value="UniProtKB-KW"/>
</dbReference>
<dbReference type="GO" id="GO:0043138">
    <property type="term" value="F:3'-5' DNA helicase activity"/>
    <property type="evidence" value="ECO:0007669"/>
    <property type="project" value="TreeGrafter"/>
</dbReference>
<dbReference type="NCBIfam" id="NF011453">
    <property type="entry name" value="PRK14873.1-3"/>
    <property type="match status" value="1"/>
</dbReference>
<keyword evidence="10" id="KW-0378">Hydrolase</keyword>
<evidence type="ECO:0000256" key="2">
    <source>
        <dbReference type="ARBA" id="ARBA00022705"/>
    </source>
</evidence>
<keyword evidence="7 8" id="KW-0238">DNA-binding</keyword>
<evidence type="ECO:0000259" key="9">
    <source>
        <dbReference type="Pfam" id="PF17764"/>
    </source>
</evidence>
<feature type="binding site" evidence="8">
    <location>
        <position position="438"/>
    </location>
    <ligand>
        <name>Zn(2+)</name>
        <dbReference type="ChEBI" id="CHEBI:29105"/>
        <label>1</label>
    </ligand>
</feature>